<evidence type="ECO:0000313" key="5">
    <source>
        <dbReference type="Proteomes" id="UP000054321"/>
    </source>
</evidence>
<dbReference type="CDD" id="cd12148">
    <property type="entry name" value="fungal_TF_MHR"/>
    <property type="match status" value="1"/>
</dbReference>
<dbReference type="PROSITE" id="PS00463">
    <property type="entry name" value="ZN2_CY6_FUNGAL_1"/>
    <property type="match status" value="1"/>
</dbReference>
<dbReference type="EMBL" id="KN832879">
    <property type="protein sequence ID" value="KIM99260.1"/>
    <property type="molecule type" value="Genomic_DNA"/>
</dbReference>
<evidence type="ECO:0000313" key="4">
    <source>
        <dbReference type="EMBL" id="KIM99260.1"/>
    </source>
</evidence>
<accession>A0A0C3GT97</accession>
<dbReference type="GO" id="GO:0008270">
    <property type="term" value="F:zinc ion binding"/>
    <property type="evidence" value="ECO:0007669"/>
    <property type="project" value="InterPro"/>
</dbReference>
<dbReference type="CDD" id="cd00067">
    <property type="entry name" value="GAL4"/>
    <property type="match status" value="1"/>
</dbReference>
<reference evidence="5" key="2">
    <citation type="submission" date="2015-01" db="EMBL/GenBank/DDBJ databases">
        <title>Evolutionary Origins and Diversification of the Mycorrhizal Mutualists.</title>
        <authorList>
            <consortium name="DOE Joint Genome Institute"/>
            <consortium name="Mycorrhizal Genomics Consortium"/>
            <person name="Kohler A."/>
            <person name="Kuo A."/>
            <person name="Nagy L.G."/>
            <person name="Floudas D."/>
            <person name="Copeland A."/>
            <person name="Barry K.W."/>
            <person name="Cichocki N."/>
            <person name="Veneault-Fourrey C."/>
            <person name="LaButti K."/>
            <person name="Lindquist E.A."/>
            <person name="Lipzen A."/>
            <person name="Lundell T."/>
            <person name="Morin E."/>
            <person name="Murat C."/>
            <person name="Riley R."/>
            <person name="Ohm R."/>
            <person name="Sun H."/>
            <person name="Tunlid A."/>
            <person name="Henrissat B."/>
            <person name="Grigoriev I.V."/>
            <person name="Hibbett D.S."/>
            <person name="Martin F."/>
        </authorList>
    </citation>
    <scope>NUCLEOTIDE SEQUENCE [LARGE SCALE GENOMIC DNA]</scope>
    <source>
        <strain evidence="5">Zn</strain>
    </source>
</reference>
<feature type="domain" description="Zn(2)-C6 fungal-type" evidence="3">
    <location>
        <begin position="16"/>
        <end position="47"/>
    </location>
</feature>
<feature type="region of interest" description="Disordered" evidence="2">
    <location>
        <begin position="329"/>
        <end position="350"/>
    </location>
</feature>
<protein>
    <recommendedName>
        <fullName evidence="3">Zn(2)-C6 fungal-type domain-containing protein</fullName>
    </recommendedName>
</protein>
<dbReference type="STRING" id="913774.A0A0C3GT97"/>
<dbReference type="HOGENOM" id="CLU_004804_2_3_1"/>
<keyword evidence="1" id="KW-0539">Nucleus</keyword>
<dbReference type="PANTHER" id="PTHR47840:SF3">
    <property type="entry name" value="ZN(II)2CYS6 TRANSCRIPTION FACTOR (EUROFUNG)"/>
    <property type="match status" value="1"/>
</dbReference>
<dbReference type="SUPFAM" id="SSF57701">
    <property type="entry name" value="Zn2/Cys6 DNA-binding domain"/>
    <property type="match status" value="1"/>
</dbReference>
<dbReference type="InterPro" id="IPR001138">
    <property type="entry name" value="Zn2Cys6_DnaBD"/>
</dbReference>
<dbReference type="OrthoDB" id="6509908at2759"/>
<dbReference type="PANTHER" id="PTHR47840">
    <property type="entry name" value="ZN(II)2CYS6 TRANSCRIPTION FACTOR (EUROFUNG)-RELATED"/>
    <property type="match status" value="1"/>
</dbReference>
<dbReference type="InParanoid" id="A0A0C3GT97"/>
<reference evidence="4 5" key="1">
    <citation type="submission" date="2014-04" db="EMBL/GenBank/DDBJ databases">
        <authorList>
            <consortium name="DOE Joint Genome Institute"/>
            <person name="Kuo A."/>
            <person name="Martino E."/>
            <person name="Perotto S."/>
            <person name="Kohler A."/>
            <person name="Nagy L.G."/>
            <person name="Floudas D."/>
            <person name="Copeland A."/>
            <person name="Barry K.W."/>
            <person name="Cichocki N."/>
            <person name="Veneault-Fourrey C."/>
            <person name="LaButti K."/>
            <person name="Lindquist E.A."/>
            <person name="Lipzen A."/>
            <person name="Lundell T."/>
            <person name="Morin E."/>
            <person name="Murat C."/>
            <person name="Sun H."/>
            <person name="Tunlid A."/>
            <person name="Henrissat B."/>
            <person name="Grigoriev I.V."/>
            <person name="Hibbett D.S."/>
            <person name="Martin F."/>
            <person name="Nordberg H.P."/>
            <person name="Cantor M.N."/>
            <person name="Hua S.X."/>
        </authorList>
    </citation>
    <scope>NUCLEOTIDE SEQUENCE [LARGE SCALE GENOMIC DNA]</scope>
    <source>
        <strain evidence="4 5">Zn</strain>
    </source>
</reference>
<keyword evidence="5" id="KW-1185">Reference proteome</keyword>
<sequence length="706" mass="78291">MSQEPPVKSVRKGAKSCIECRHHKVRCVWLAEGADSCQRCLAHGRKCESQIYMVPTSTTVTATSRARITKLESEVSSLWNALHNLEVKLGCSPTETGTHAPPSSGPGNAAGLLPKPSDADSDTDASDLSPVNPPSHLLQLFDNGLLDSHESSLVTSLPHVSRLHNVQRSNSLREFLPSRRDMFTITAHATSWLSLHNALFPMANVTKSSDEMLLRYDALQDPDADPVAIAALLLCIAITVQQSPDDTAGRVAQSIKDASAFVRDVSDTVERTIISDDALSASIPGIELTLLFIRLQLGRGRVKKMWLLKKRIIALAELVGLPRSSLANASHQEPLDGSRSHQDQSGTSPVQPELWKRKAELWESICAVDRITSMMWSLPLSTKDHPLPKLPIIGPQGQVDPKGYLYSLVEIAGRVIELDSMYSCNKPVMELFNVVMENDRELRTLSSLTPKDWRKIHWTELSIDAILQFWHQYLTVRTHLQLALKHYEGQEFAYNFVTCLDACQDMAKRYTTTRPVLPGGFFANRVIDLQAFTAVVFLLLVSYRATYNSGTSLLPIDISATTTLVDQAIQMMEFVSSQPGGNFARQAADAIRSLNTLLQQPQTSEIQDITLNLVLVGRIRVSRKSVIRKMATQLYPPPGQQPQEPMQPAVSNDDPAPASPDMSFRLTGADMMDSLSYSMEVPENHPFLMDEAFATEQWLTWTGWDS</sequence>
<evidence type="ECO:0000259" key="3">
    <source>
        <dbReference type="PROSITE" id="PS00463"/>
    </source>
</evidence>
<evidence type="ECO:0000256" key="2">
    <source>
        <dbReference type="SAM" id="MobiDB-lite"/>
    </source>
</evidence>
<dbReference type="AlphaFoldDB" id="A0A0C3GT97"/>
<feature type="compositionally biased region" description="Basic and acidic residues" evidence="2">
    <location>
        <begin position="333"/>
        <end position="342"/>
    </location>
</feature>
<dbReference type="Proteomes" id="UP000054321">
    <property type="component" value="Unassembled WGS sequence"/>
</dbReference>
<feature type="region of interest" description="Disordered" evidence="2">
    <location>
        <begin position="92"/>
        <end position="133"/>
    </location>
</feature>
<feature type="region of interest" description="Disordered" evidence="2">
    <location>
        <begin position="634"/>
        <end position="664"/>
    </location>
</feature>
<name>A0A0C3GT97_OIDMZ</name>
<dbReference type="Gene3D" id="4.10.240.10">
    <property type="entry name" value="Zn(2)-C6 fungal-type DNA-binding domain"/>
    <property type="match status" value="1"/>
</dbReference>
<proteinExistence type="predicted"/>
<dbReference type="GO" id="GO:0000981">
    <property type="term" value="F:DNA-binding transcription factor activity, RNA polymerase II-specific"/>
    <property type="evidence" value="ECO:0007669"/>
    <property type="project" value="InterPro"/>
</dbReference>
<gene>
    <name evidence="4" type="ORF">OIDMADRAFT_127440</name>
</gene>
<evidence type="ECO:0000256" key="1">
    <source>
        <dbReference type="ARBA" id="ARBA00023242"/>
    </source>
</evidence>
<dbReference type="InterPro" id="IPR036864">
    <property type="entry name" value="Zn2-C6_fun-type_DNA-bd_sf"/>
</dbReference>
<organism evidence="4 5">
    <name type="scientific">Oidiodendron maius (strain Zn)</name>
    <dbReference type="NCBI Taxonomy" id="913774"/>
    <lineage>
        <taxon>Eukaryota</taxon>
        <taxon>Fungi</taxon>
        <taxon>Dikarya</taxon>
        <taxon>Ascomycota</taxon>
        <taxon>Pezizomycotina</taxon>
        <taxon>Leotiomycetes</taxon>
        <taxon>Leotiomycetes incertae sedis</taxon>
        <taxon>Myxotrichaceae</taxon>
        <taxon>Oidiodendron</taxon>
    </lineage>
</organism>